<gene>
    <name evidence="2" type="ORF">GCM10017643_02030</name>
</gene>
<name>A0A9W6J694_9HYPH</name>
<comment type="caution">
    <text evidence="2">The sequence shown here is derived from an EMBL/GenBank/DDBJ whole genome shotgun (WGS) entry which is preliminary data.</text>
</comment>
<evidence type="ECO:0000313" key="2">
    <source>
        <dbReference type="EMBL" id="GLK70088.1"/>
    </source>
</evidence>
<dbReference type="EMBL" id="BSFJ01000001">
    <property type="protein sequence ID" value="GLK70088.1"/>
    <property type="molecule type" value="Genomic_DNA"/>
</dbReference>
<dbReference type="AlphaFoldDB" id="A0A9W6J694"/>
<reference evidence="2" key="1">
    <citation type="journal article" date="2014" name="Int. J. Syst. Evol. Microbiol.">
        <title>Complete genome sequence of Corynebacterium casei LMG S-19264T (=DSM 44701T), isolated from a smear-ripened cheese.</title>
        <authorList>
            <consortium name="US DOE Joint Genome Institute (JGI-PGF)"/>
            <person name="Walter F."/>
            <person name="Albersmeier A."/>
            <person name="Kalinowski J."/>
            <person name="Ruckert C."/>
        </authorList>
    </citation>
    <scope>NUCLEOTIDE SEQUENCE</scope>
    <source>
        <strain evidence="2">VKM B-2484</strain>
    </source>
</reference>
<evidence type="ECO:0000313" key="3">
    <source>
        <dbReference type="Proteomes" id="UP001143370"/>
    </source>
</evidence>
<proteinExistence type="predicted"/>
<reference evidence="2" key="2">
    <citation type="submission" date="2023-01" db="EMBL/GenBank/DDBJ databases">
        <authorList>
            <person name="Sun Q."/>
            <person name="Evtushenko L."/>
        </authorList>
    </citation>
    <scope>NUCLEOTIDE SEQUENCE</scope>
    <source>
        <strain evidence="2">VKM B-2484</strain>
    </source>
</reference>
<keyword evidence="1" id="KW-0175">Coiled coil</keyword>
<feature type="coiled-coil region" evidence="1">
    <location>
        <begin position="12"/>
        <end position="84"/>
    </location>
</feature>
<dbReference type="RefSeq" id="WP_213375809.1">
    <property type="nucleotide sequence ID" value="NZ_BSFJ01000001.1"/>
</dbReference>
<dbReference type="Proteomes" id="UP001143370">
    <property type="component" value="Unassembled WGS sequence"/>
</dbReference>
<keyword evidence="3" id="KW-1185">Reference proteome</keyword>
<protein>
    <recommendedName>
        <fullName evidence="4">Flagellar FliJ protein</fullName>
    </recommendedName>
</protein>
<accession>A0A9W6J694</accession>
<evidence type="ECO:0000256" key="1">
    <source>
        <dbReference type="SAM" id="Coils"/>
    </source>
</evidence>
<evidence type="ECO:0008006" key="4">
    <source>
        <dbReference type="Google" id="ProtNLM"/>
    </source>
</evidence>
<sequence length="133" mass="14980">MPGQHRKCRRIEDVQRQLHRRAEAELARLERALEAAAVERRDIFAVMNNETFAPVVVAAAARRLRVIDEAMARLRREADAQRARTLEAAMRLKHAERLTESADRQARAQSERSALDEALEAAIARGCASFPPA</sequence>
<organism evidence="2 3">
    <name type="scientific">Ancylobacter dichloromethanicus</name>
    <dbReference type="NCBI Taxonomy" id="518825"/>
    <lineage>
        <taxon>Bacteria</taxon>
        <taxon>Pseudomonadati</taxon>
        <taxon>Pseudomonadota</taxon>
        <taxon>Alphaproteobacteria</taxon>
        <taxon>Hyphomicrobiales</taxon>
        <taxon>Xanthobacteraceae</taxon>
        <taxon>Ancylobacter</taxon>
    </lineage>
</organism>